<dbReference type="GO" id="GO:0004070">
    <property type="term" value="F:aspartate carbamoyltransferase activity"/>
    <property type="evidence" value="ECO:0007669"/>
    <property type="project" value="UniProtKB-UniRule"/>
</dbReference>
<dbReference type="EMBL" id="VUMX01000004">
    <property type="protein sequence ID" value="MST86553.1"/>
    <property type="molecule type" value="Genomic_DNA"/>
</dbReference>
<dbReference type="OrthoDB" id="9774690at2"/>
<dbReference type="InterPro" id="IPR006132">
    <property type="entry name" value="Asp/Orn_carbamoyltranf_P-bd"/>
</dbReference>
<evidence type="ECO:0000259" key="9">
    <source>
        <dbReference type="Pfam" id="PF02729"/>
    </source>
</evidence>
<dbReference type="Pfam" id="PF02729">
    <property type="entry name" value="OTCace_N"/>
    <property type="match status" value="1"/>
</dbReference>
<feature type="binding site" evidence="7">
    <location>
        <position position="154"/>
    </location>
    <ligand>
        <name>carbamoyl phosphate</name>
        <dbReference type="ChEBI" id="CHEBI:58228"/>
    </ligand>
</feature>
<organism evidence="10 11">
    <name type="scientific">Lactobacillus porci</name>
    <dbReference type="NCBI Taxonomy" id="2012477"/>
    <lineage>
        <taxon>Bacteria</taxon>
        <taxon>Bacillati</taxon>
        <taxon>Bacillota</taxon>
        <taxon>Bacilli</taxon>
        <taxon>Lactobacillales</taxon>
        <taxon>Lactobacillaceae</taxon>
        <taxon>Lactobacillus</taxon>
    </lineage>
</organism>
<dbReference type="GO" id="GO:0016597">
    <property type="term" value="F:amino acid binding"/>
    <property type="evidence" value="ECO:0007669"/>
    <property type="project" value="InterPro"/>
</dbReference>
<feature type="binding site" evidence="7">
    <location>
        <position position="71"/>
    </location>
    <ligand>
        <name>carbamoyl phosphate</name>
        <dbReference type="ChEBI" id="CHEBI:58228"/>
    </ligand>
</feature>
<feature type="domain" description="Aspartate/ornithine carbamoyltransferase carbamoyl-P binding" evidence="9">
    <location>
        <begin position="25"/>
        <end position="166"/>
    </location>
</feature>
<dbReference type="InterPro" id="IPR002082">
    <property type="entry name" value="Asp_carbamoyltransf"/>
</dbReference>
<feature type="domain" description="Aspartate/ornithine carbamoyltransferase Asp/Orn-binding" evidence="8">
    <location>
        <begin position="173"/>
        <end position="321"/>
    </location>
</feature>
<evidence type="ECO:0000259" key="8">
    <source>
        <dbReference type="Pfam" id="PF00185"/>
    </source>
</evidence>
<accession>A0A6A8MBN9</accession>
<dbReference type="GO" id="GO:0006207">
    <property type="term" value="P:'de novo' pyrimidine nucleobase biosynthetic process"/>
    <property type="evidence" value="ECO:0007669"/>
    <property type="project" value="InterPro"/>
</dbReference>
<feature type="binding site" evidence="7">
    <location>
        <position position="99"/>
    </location>
    <ligand>
        <name>L-aspartate</name>
        <dbReference type="ChEBI" id="CHEBI:29991"/>
    </ligand>
</feature>
<proteinExistence type="inferred from homology"/>
<dbReference type="InterPro" id="IPR006130">
    <property type="entry name" value="Asp/Orn_carbamoylTrfase"/>
</dbReference>
<evidence type="ECO:0000256" key="4">
    <source>
        <dbReference type="ARBA" id="ARBA00022975"/>
    </source>
</evidence>
<dbReference type="GO" id="GO:0044205">
    <property type="term" value="P:'de novo' UMP biosynthetic process"/>
    <property type="evidence" value="ECO:0007669"/>
    <property type="project" value="UniProtKB-UniRule"/>
</dbReference>
<comment type="similarity">
    <text evidence="2 7">Belongs to the aspartate/ornithine carbamoyltransferase superfamily. ATCase family.</text>
</comment>
<dbReference type="Pfam" id="PF00185">
    <property type="entry name" value="OTCace"/>
    <property type="match status" value="1"/>
</dbReference>
<comment type="caution">
    <text evidence="10">The sequence shown here is derived from an EMBL/GenBank/DDBJ whole genome shotgun (WGS) entry which is preliminary data.</text>
</comment>
<evidence type="ECO:0000256" key="5">
    <source>
        <dbReference type="ARBA" id="ARBA00043884"/>
    </source>
</evidence>
<comment type="pathway">
    <text evidence="1 7">Pyrimidine metabolism; UMP biosynthesis via de novo pathway; (S)-dihydroorotate from bicarbonate: step 2/3.</text>
</comment>
<dbReference type="HAMAP" id="MF_00001">
    <property type="entry name" value="Asp_carb_tr"/>
    <property type="match status" value="1"/>
</dbReference>
<dbReference type="NCBIfam" id="TIGR00670">
    <property type="entry name" value="asp_carb_tr"/>
    <property type="match status" value="1"/>
</dbReference>
<dbReference type="RefSeq" id="WP_154547422.1">
    <property type="nucleotide sequence ID" value="NZ_VUMX01000004.1"/>
</dbReference>
<comment type="catalytic activity">
    <reaction evidence="6 7">
        <text>carbamoyl phosphate + L-aspartate = N-carbamoyl-L-aspartate + phosphate + H(+)</text>
        <dbReference type="Rhea" id="RHEA:20013"/>
        <dbReference type="ChEBI" id="CHEBI:15378"/>
        <dbReference type="ChEBI" id="CHEBI:29991"/>
        <dbReference type="ChEBI" id="CHEBI:32814"/>
        <dbReference type="ChEBI" id="CHEBI:43474"/>
        <dbReference type="ChEBI" id="CHEBI:58228"/>
        <dbReference type="EC" id="2.1.3.2"/>
    </reaction>
</comment>
<evidence type="ECO:0000256" key="6">
    <source>
        <dbReference type="ARBA" id="ARBA00048859"/>
    </source>
</evidence>
<evidence type="ECO:0000256" key="3">
    <source>
        <dbReference type="ARBA" id="ARBA00022679"/>
    </source>
</evidence>
<comment type="subunit">
    <text evidence="7">Heterododecamer (2C3:3R2) of six catalytic PyrB chains organized as two trimers (C3), and six regulatory PyrI chains organized as three dimers (R2).</text>
</comment>
<protein>
    <recommendedName>
        <fullName evidence="7">Aspartate carbamoyltransferase</fullName>
        <ecNumber evidence="7">2.1.3.2</ecNumber>
    </recommendedName>
    <alternativeName>
        <fullName evidence="7">Aspartate transcarbamylase</fullName>
        <shortName evidence="7">ATCase</shortName>
    </alternativeName>
</protein>
<dbReference type="SUPFAM" id="SSF53671">
    <property type="entry name" value="Aspartate/ornithine carbamoyltransferase"/>
    <property type="match status" value="1"/>
</dbReference>
<dbReference type="FunFam" id="3.40.50.1370:FF:000011">
    <property type="entry name" value="Aspartate carbamoyltransferase"/>
    <property type="match status" value="1"/>
</dbReference>
<dbReference type="PANTHER" id="PTHR45753:SF6">
    <property type="entry name" value="ASPARTATE CARBAMOYLTRANSFERASE"/>
    <property type="match status" value="1"/>
</dbReference>
<dbReference type="PROSITE" id="PS00097">
    <property type="entry name" value="CARBAMOYLTRANSFERASE"/>
    <property type="match status" value="1"/>
</dbReference>
<sequence>MLSVTKDQNATNASKDDKLLRLPYFVSVEQLDVEDVFNLIHRAQYFKKGGAVPKLSRPVFCVNMFFENSTRTHTSFEVAERRLGLTAIPFDPAHSSVKKGESLYDTELTMASLGIELSVIRHSKNAYYDEIIHPKAGQHLQMGLVNAGDGSGQHPSQSMLDMMTIYNEFGHFDGLKVMIVGDLTNSRVARSNMEILNKLGAKVYFSGPEYWYDPKEFGDYGTYVKNIDDEIADVDVLMLLRVQHERHTSDNTEELFDPAAYNEQYGLNQRRYDLLKDSAIIMHPGPINRGVEWDGNLVEAPKSRYAVQMQNGVFVRMAMIEAVLRGRKIGGLE</sequence>
<feature type="binding site" evidence="7">
    <location>
        <position position="157"/>
    </location>
    <ligand>
        <name>carbamoyl phosphate</name>
        <dbReference type="ChEBI" id="CHEBI:58228"/>
    </ligand>
</feature>
<dbReference type="InterPro" id="IPR036901">
    <property type="entry name" value="Asp/Orn_carbamoylTrfase_sf"/>
</dbReference>
<dbReference type="InterPro" id="IPR006131">
    <property type="entry name" value="Asp_carbamoyltransf_Asp/Orn-bd"/>
</dbReference>
<dbReference type="Gene3D" id="3.40.50.1370">
    <property type="entry name" value="Aspartate/ornithine carbamoyltransferase"/>
    <property type="match status" value="2"/>
</dbReference>
<dbReference type="EC" id="2.1.3.2" evidence="7"/>
<reference evidence="10 11" key="1">
    <citation type="submission" date="2019-08" db="EMBL/GenBank/DDBJ databases">
        <title>In-depth cultivation of the pig gut microbiome towards novel bacterial diversity and tailored functional studies.</title>
        <authorList>
            <person name="Wylensek D."/>
            <person name="Hitch T.C.A."/>
            <person name="Clavel T."/>
        </authorList>
    </citation>
    <scope>NUCLEOTIDE SEQUENCE [LARGE SCALE GENOMIC DNA]</scope>
    <source>
        <strain evidence="10 11">Bifido-178-WT-2B</strain>
    </source>
</reference>
<dbReference type="PANTHER" id="PTHR45753">
    <property type="entry name" value="ORNITHINE CARBAMOYLTRANSFERASE, MITOCHONDRIAL"/>
    <property type="match status" value="1"/>
</dbReference>
<feature type="binding site" evidence="7">
    <location>
        <position position="187"/>
    </location>
    <ligand>
        <name>L-aspartate</name>
        <dbReference type="ChEBI" id="CHEBI:29991"/>
    </ligand>
</feature>
<keyword evidence="11" id="KW-1185">Reference proteome</keyword>
<evidence type="ECO:0000313" key="11">
    <source>
        <dbReference type="Proteomes" id="UP000438120"/>
    </source>
</evidence>
<evidence type="ECO:0000256" key="1">
    <source>
        <dbReference type="ARBA" id="ARBA00004852"/>
    </source>
</evidence>
<gene>
    <name evidence="7" type="primary">pyrB</name>
    <name evidence="10" type="ORF">FYJ62_02580</name>
</gene>
<keyword evidence="4 7" id="KW-0665">Pyrimidine biosynthesis</keyword>
<evidence type="ECO:0000256" key="7">
    <source>
        <dbReference type="HAMAP-Rule" id="MF_00001"/>
    </source>
</evidence>
<feature type="binding site" evidence="7">
    <location>
        <position position="286"/>
    </location>
    <ligand>
        <name>carbamoyl phosphate</name>
        <dbReference type="ChEBI" id="CHEBI:58228"/>
    </ligand>
</feature>
<dbReference type="GO" id="GO:0005829">
    <property type="term" value="C:cytosol"/>
    <property type="evidence" value="ECO:0007669"/>
    <property type="project" value="TreeGrafter"/>
</dbReference>
<comment type="function">
    <text evidence="5 7">Catalyzes the condensation of carbamoyl phosphate and aspartate to form carbamoyl aspartate and inorganic phosphate, the committed step in the de novo pyrimidine nucleotide biosynthesis pathway.</text>
</comment>
<dbReference type="GO" id="GO:0006520">
    <property type="term" value="P:amino acid metabolic process"/>
    <property type="evidence" value="ECO:0007669"/>
    <property type="project" value="InterPro"/>
</dbReference>
<dbReference type="PRINTS" id="PR00101">
    <property type="entry name" value="ATCASE"/>
</dbReference>
<feature type="binding site" evidence="7">
    <location>
        <position position="72"/>
    </location>
    <ligand>
        <name>carbamoyl phosphate</name>
        <dbReference type="ChEBI" id="CHEBI:58228"/>
    </ligand>
</feature>
<evidence type="ECO:0000256" key="2">
    <source>
        <dbReference type="ARBA" id="ARBA00008896"/>
    </source>
</evidence>
<feature type="binding site" evidence="7">
    <location>
        <position position="121"/>
    </location>
    <ligand>
        <name>carbamoyl phosphate</name>
        <dbReference type="ChEBI" id="CHEBI:58228"/>
    </ligand>
</feature>
<feature type="binding site" evidence="7">
    <location>
        <position position="285"/>
    </location>
    <ligand>
        <name>carbamoyl phosphate</name>
        <dbReference type="ChEBI" id="CHEBI:58228"/>
    </ligand>
</feature>
<keyword evidence="3 7" id="KW-0808">Transferase</keyword>
<dbReference type="Proteomes" id="UP000438120">
    <property type="component" value="Unassembled WGS sequence"/>
</dbReference>
<dbReference type="AlphaFoldDB" id="A0A6A8MBN9"/>
<name>A0A6A8MBN9_9LACO</name>
<dbReference type="PRINTS" id="PR00100">
    <property type="entry name" value="AOTCASE"/>
</dbReference>
<evidence type="ECO:0000313" key="10">
    <source>
        <dbReference type="EMBL" id="MST86553.1"/>
    </source>
</evidence>
<dbReference type="NCBIfam" id="NF002032">
    <property type="entry name" value="PRK00856.1"/>
    <property type="match status" value="1"/>
</dbReference>
<dbReference type="UniPathway" id="UPA00070">
    <property type="reaction ID" value="UER00116"/>
</dbReference>
<feature type="binding site" evidence="7">
    <location>
        <position position="241"/>
    </location>
    <ligand>
        <name>L-aspartate</name>
        <dbReference type="ChEBI" id="CHEBI:29991"/>
    </ligand>
</feature>